<dbReference type="Pfam" id="PF03738">
    <property type="entry name" value="GSP_synth"/>
    <property type="match status" value="1"/>
</dbReference>
<reference evidence="7 8" key="1">
    <citation type="journal article" date="2015" name="J. Biotechnol.">
        <title>Complete genome sequence of Paenibacillus beijingensis 7188(T) (=DSM 24997(T)), a novel rhizobacterium from jujube garden soil.</title>
        <authorList>
            <person name="Kwak Y."/>
            <person name="Shin J.H."/>
        </authorList>
    </citation>
    <scope>NUCLEOTIDE SEQUENCE [LARGE SCALE GENOMIC DNA]</scope>
    <source>
        <strain evidence="7 8">DSM 24997</strain>
    </source>
</reference>
<dbReference type="GO" id="GO:0046872">
    <property type="term" value="F:metal ion binding"/>
    <property type="evidence" value="ECO:0007669"/>
    <property type="project" value="UniProtKB-KW"/>
</dbReference>
<organism evidence="7 8">
    <name type="scientific">Paenibacillus beijingensis</name>
    <dbReference type="NCBI Taxonomy" id="1126833"/>
    <lineage>
        <taxon>Bacteria</taxon>
        <taxon>Bacillati</taxon>
        <taxon>Bacillota</taxon>
        <taxon>Bacilli</taxon>
        <taxon>Bacillales</taxon>
        <taxon>Paenibacillaceae</taxon>
        <taxon>Paenibacillus</taxon>
    </lineage>
</organism>
<dbReference type="InterPro" id="IPR005494">
    <property type="entry name" value="GSPS_pre-ATP-grasp-like_dom"/>
</dbReference>
<evidence type="ECO:0000313" key="8">
    <source>
        <dbReference type="Proteomes" id="UP000032633"/>
    </source>
</evidence>
<dbReference type="OrthoDB" id="9765517at2"/>
<reference evidence="8" key="2">
    <citation type="submission" date="2015-03" db="EMBL/GenBank/DDBJ databases">
        <title>Genome sequence of Paenibacillus beijingensis strain DSM 24997T.</title>
        <authorList>
            <person name="Kwak Y."/>
            <person name="Shin J.-H."/>
        </authorList>
    </citation>
    <scope>NUCLEOTIDE SEQUENCE [LARGE SCALE GENOMIC DNA]</scope>
    <source>
        <strain evidence="8">DSM 24997</strain>
    </source>
</reference>
<dbReference type="EMBL" id="CP011058">
    <property type="protein sequence ID" value="AJY73864.1"/>
    <property type="molecule type" value="Genomic_DNA"/>
</dbReference>
<keyword evidence="5" id="KW-0460">Magnesium</keyword>
<dbReference type="HOGENOM" id="CLU_036484_0_0_9"/>
<evidence type="ECO:0000313" key="7">
    <source>
        <dbReference type="EMBL" id="AJY73864.1"/>
    </source>
</evidence>
<feature type="domain" description="Glutathionylspermidine synthase pre-ATP-grasp-like" evidence="6">
    <location>
        <begin position="22"/>
        <end position="394"/>
    </location>
</feature>
<sequence length="398" mass="44352">MSSGAFQVIGTPHPDRKQRVEELRKLGFGWADMDGEPYWTDQLVVMTKEVYTELERASERLWRIFDKAARFALGKRDLYAMIGIPEVLWNSLDTVPIPPEGRISRYARFDFAVSDGGDIKLLELNADTPTGYVEASVVTPWQCEQYGIPSPNIGMKRLVREAWEEERPDRAACVGYGGHLEDSGTIDMLVQHSGLGIGCEDCLDLWVDHGILRGKEGREIRRLFALYPKEWMAVDEGGDALAYSIETGRLQLFNSPHAIILQSKGLQALIWGLYELQLVFTAEERETIRSYMLPTYNKAVFDGSFVSKSMFGREGGSVSLFDAGGRLEEKDEHGYDTSGMFPLVYQKRAELAKVRLANGEFHLLTGMFVLNGGCCGLLGRAGGLITGNSSHFVAMGVK</sequence>
<name>A0A0D5NEQ1_9BACL</name>
<dbReference type="Gene3D" id="3.30.1490.330">
    <property type="match status" value="1"/>
</dbReference>
<dbReference type="GO" id="GO:0005524">
    <property type="term" value="F:ATP binding"/>
    <property type="evidence" value="ECO:0007669"/>
    <property type="project" value="UniProtKB-KW"/>
</dbReference>
<evidence type="ECO:0000259" key="6">
    <source>
        <dbReference type="Pfam" id="PF03738"/>
    </source>
</evidence>
<evidence type="ECO:0000256" key="2">
    <source>
        <dbReference type="ARBA" id="ARBA00022723"/>
    </source>
</evidence>
<keyword evidence="3" id="KW-0547">Nucleotide-binding</keyword>
<dbReference type="PATRIC" id="fig|1126833.4.peg.774"/>
<dbReference type="STRING" id="1126833.VN24_03595"/>
<dbReference type="SUPFAM" id="SSF56059">
    <property type="entry name" value="Glutathione synthetase ATP-binding domain-like"/>
    <property type="match status" value="1"/>
</dbReference>
<evidence type="ECO:0000256" key="4">
    <source>
        <dbReference type="ARBA" id="ARBA00022840"/>
    </source>
</evidence>
<keyword evidence="2" id="KW-0479">Metal-binding</keyword>
<evidence type="ECO:0000256" key="3">
    <source>
        <dbReference type="ARBA" id="ARBA00022741"/>
    </source>
</evidence>
<dbReference type="KEGG" id="pbj:VN24_03595"/>
<dbReference type="Proteomes" id="UP000032633">
    <property type="component" value="Chromosome"/>
</dbReference>
<accession>A0A0D5NEQ1</accession>
<protein>
    <submittedName>
        <fullName evidence="7">Glutathionylspermidine synthase</fullName>
    </submittedName>
</protein>
<evidence type="ECO:0000256" key="5">
    <source>
        <dbReference type="ARBA" id="ARBA00022842"/>
    </source>
</evidence>
<keyword evidence="4" id="KW-0067">ATP-binding</keyword>
<dbReference type="AlphaFoldDB" id="A0A0D5NEQ1"/>
<keyword evidence="8" id="KW-1185">Reference proteome</keyword>
<dbReference type="RefSeq" id="WP_045669299.1">
    <property type="nucleotide sequence ID" value="NZ_CP011058.1"/>
</dbReference>
<gene>
    <name evidence="7" type="ORF">VN24_03595</name>
</gene>
<evidence type="ECO:0000256" key="1">
    <source>
        <dbReference type="ARBA" id="ARBA00022598"/>
    </source>
</evidence>
<keyword evidence="1" id="KW-0436">Ligase</keyword>
<proteinExistence type="predicted"/>
<dbReference type="GO" id="GO:0016874">
    <property type="term" value="F:ligase activity"/>
    <property type="evidence" value="ECO:0007669"/>
    <property type="project" value="UniProtKB-KW"/>
</dbReference>